<evidence type="ECO:0000313" key="2">
    <source>
        <dbReference type="EMBL" id="TPX53734.1"/>
    </source>
</evidence>
<dbReference type="EMBL" id="QEAP01000933">
    <property type="protein sequence ID" value="TPX53734.1"/>
    <property type="molecule type" value="Genomic_DNA"/>
</dbReference>
<reference evidence="2 3" key="1">
    <citation type="journal article" date="2019" name="Sci. Rep.">
        <title>Comparative genomics of chytrid fungi reveal insights into the obligate biotrophic and pathogenic lifestyle of Synchytrium endobioticum.</title>
        <authorList>
            <person name="van de Vossenberg B.T.L.H."/>
            <person name="Warris S."/>
            <person name="Nguyen H.D.T."/>
            <person name="van Gent-Pelzer M.P.E."/>
            <person name="Joly D.L."/>
            <person name="van de Geest H.C."/>
            <person name="Bonants P.J.M."/>
            <person name="Smith D.S."/>
            <person name="Levesque C.A."/>
            <person name="van der Lee T.A.J."/>
        </authorList>
    </citation>
    <scope>NUCLEOTIDE SEQUENCE [LARGE SCALE GENOMIC DNA]</scope>
    <source>
        <strain evidence="2 3">CBS 675.73</strain>
    </source>
</reference>
<feature type="non-terminal residue" evidence="2">
    <location>
        <position position="621"/>
    </location>
</feature>
<dbReference type="Proteomes" id="UP000320333">
    <property type="component" value="Unassembled WGS sequence"/>
</dbReference>
<name>A0A507DPZ1_9FUNG</name>
<gene>
    <name evidence="2" type="ORF">CcCBS67573_g09660</name>
</gene>
<organism evidence="2 3">
    <name type="scientific">Chytriomyces confervae</name>
    <dbReference type="NCBI Taxonomy" id="246404"/>
    <lineage>
        <taxon>Eukaryota</taxon>
        <taxon>Fungi</taxon>
        <taxon>Fungi incertae sedis</taxon>
        <taxon>Chytridiomycota</taxon>
        <taxon>Chytridiomycota incertae sedis</taxon>
        <taxon>Chytridiomycetes</taxon>
        <taxon>Chytridiales</taxon>
        <taxon>Chytriomycetaceae</taxon>
        <taxon>Chytriomyces</taxon>
    </lineage>
</organism>
<accession>A0A507DPZ1</accession>
<evidence type="ECO:0000256" key="1">
    <source>
        <dbReference type="SAM" id="MobiDB-lite"/>
    </source>
</evidence>
<sequence length="621" mass="63788">MPDAGAVAFLIEVNLGWPFFPHCAHVCMNDVGISWPVKYEEIANTCNNLVLGAKMASCILTNKSVWCNKYIGPTLVTKAEKACPHFPPPPNPHTTVVVPTATVSGGGSVPTPNQNAQAFLETVNSLWPTLPECAKTCMGAVGIQAPVTYNQIANTCANSALAQRMNNCILQNSDAACKSGLGPILVQKAQAACPDFPVTIGTRSTMTPTATISIPATISSVATPTPPLSPSDVFLNGLNGMWSATLPTCAKTCLMQVGINYPVTYDMVANTCASHALSEQMATCIYTSADEQCSKILGPTIVQQAKAACPDFPIRATTTSATPSIPTISAAQQGVLDTISGTWPIIGTCIQACFNSVGVYNPPTYSQVYKSCNIPSNVEKMTTCVNACNSPLGPTVLKQSADSCKLFPPVVVPTSTIAPTIAPSPVVTPTSATSSSAVAVPTISAAQQGVLDTISGTWPIIGTCIQACFNSVGVYNPPTYSQVYQSCNVPSNVEKMTTCVNACNSPLGPTVLKQSADSCKLFPAVSPPSPASSAAASSTIAPSSSAVAPSSSAVPPSPSASKSDSPATSATTTGAASPSPSISAAQQGVLDTIAGTWPIIGACIQACFNSVGVYNPPTFSQ</sequence>
<evidence type="ECO:0000313" key="3">
    <source>
        <dbReference type="Proteomes" id="UP000320333"/>
    </source>
</evidence>
<comment type="caution">
    <text evidence="2">The sequence shown here is derived from an EMBL/GenBank/DDBJ whole genome shotgun (WGS) entry which is preliminary data.</text>
</comment>
<keyword evidence="3" id="KW-1185">Reference proteome</keyword>
<dbReference type="AlphaFoldDB" id="A0A507DPZ1"/>
<protein>
    <submittedName>
        <fullName evidence="2">Uncharacterized protein</fullName>
    </submittedName>
</protein>
<dbReference type="OrthoDB" id="2167194at2759"/>
<feature type="region of interest" description="Disordered" evidence="1">
    <location>
        <begin position="544"/>
        <end position="582"/>
    </location>
</feature>
<proteinExistence type="predicted"/>